<evidence type="ECO:0000256" key="3">
    <source>
        <dbReference type="ARBA" id="ARBA00023295"/>
    </source>
</evidence>
<dbReference type="PROSITE" id="PS00659">
    <property type="entry name" value="GLYCOSYL_HYDROL_F5"/>
    <property type="match status" value="1"/>
</dbReference>
<keyword evidence="8" id="KW-1185">Reference proteome</keyword>
<reference evidence="7 8" key="1">
    <citation type="submission" date="2023-07" db="EMBL/GenBank/DDBJ databases">
        <title>Sorghum-associated microbial communities from plants grown in Nebraska, USA.</title>
        <authorList>
            <person name="Schachtman D."/>
        </authorList>
    </citation>
    <scope>NUCLEOTIDE SEQUENCE [LARGE SCALE GENOMIC DNA]</scope>
    <source>
        <strain evidence="7 8">BE313</strain>
    </source>
</reference>
<feature type="signal peptide" evidence="5">
    <location>
        <begin position="1"/>
        <end position="20"/>
    </location>
</feature>
<comment type="caution">
    <text evidence="7">The sequence shown here is derived from an EMBL/GenBank/DDBJ whole genome shotgun (WGS) entry which is preliminary data.</text>
</comment>
<dbReference type="SUPFAM" id="SSF51445">
    <property type="entry name" value="(Trans)glycosidases"/>
    <property type="match status" value="1"/>
</dbReference>
<dbReference type="Gene3D" id="3.20.20.80">
    <property type="entry name" value="Glycosidases"/>
    <property type="match status" value="1"/>
</dbReference>
<dbReference type="EC" id="3.2.1.4" evidence="7"/>
<dbReference type="EMBL" id="JAVDXT010000001">
    <property type="protein sequence ID" value="MDR7376890.1"/>
    <property type="molecule type" value="Genomic_DNA"/>
</dbReference>
<dbReference type="Proteomes" id="UP001180487">
    <property type="component" value="Unassembled WGS sequence"/>
</dbReference>
<proteinExistence type="inferred from homology"/>
<dbReference type="InterPro" id="IPR050386">
    <property type="entry name" value="Glycosyl_hydrolase_5"/>
</dbReference>
<dbReference type="InterPro" id="IPR001547">
    <property type="entry name" value="Glyco_hydro_5"/>
</dbReference>
<sequence>MNIHKFLALFLIFTFGFAGAQISAANNGPLTGKQSCHAVSTETCEIANALGRGINMGNMLEAPREGDWGIRLDPAFIPIATEKFKTLRIPVRWTNHAAATVDATIDEFFAKRVDKAIDQALGADAYVIVNQHHYSQLFGDKLQPNEFAVDPSVIEQRFINIWQQLANRYKDRSPRLVFELLNEPHGTLTAEAWNMLASKALAVIRQVDRKRTVMIGPTYWNHPKDLEKLKLPDDKNIIVAIHTYDPFNFTHQGISYMPQFPKGARCCDEKQIRMMEASIETAVKWSKTNGYPLHLGEFGSHQAAAMESREDYTRIMRNISEKNGIGWTYWEFGWLFGVYDPSKSAWIEPIRRALLD</sequence>
<dbReference type="Pfam" id="PF00150">
    <property type="entry name" value="Cellulase"/>
    <property type="match status" value="1"/>
</dbReference>
<accession>A0ABU2C6F1</accession>
<gene>
    <name evidence="7" type="ORF">J2X19_001548</name>
</gene>
<evidence type="ECO:0000313" key="8">
    <source>
        <dbReference type="Proteomes" id="UP001180487"/>
    </source>
</evidence>
<protein>
    <submittedName>
        <fullName evidence="7">Endoglucanase</fullName>
        <ecNumber evidence="7">3.2.1.4</ecNumber>
    </submittedName>
</protein>
<keyword evidence="3 4" id="KW-0326">Glycosidase</keyword>
<feature type="chain" id="PRO_5046393481" evidence="5">
    <location>
        <begin position="21"/>
        <end position="356"/>
    </location>
</feature>
<keyword evidence="1 5" id="KW-0732">Signal</keyword>
<evidence type="ECO:0000256" key="1">
    <source>
        <dbReference type="ARBA" id="ARBA00022729"/>
    </source>
</evidence>
<dbReference type="InterPro" id="IPR017853">
    <property type="entry name" value="GH"/>
</dbReference>
<evidence type="ECO:0000256" key="4">
    <source>
        <dbReference type="RuleBase" id="RU361153"/>
    </source>
</evidence>
<feature type="domain" description="Glycoside hydrolase family 5" evidence="6">
    <location>
        <begin position="79"/>
        <end position="332"/>
    </location>
</feature>
<dbReference type="InterPro" id="IPR018087">
    <property type="entry name" value="Glyco_hydro_5_CS"/>
</dbReference>
<evidence type="ECO:0000256" key="2">
    <source>
        <dbReference type="ARBA" id="ARBA00022801"/>
    </source>
</evidence>
<organism evidence="7 8">
    <name type="scientific">Rhodoferax ferrireducens</name>
    <dbReference type="NCBI Taxonomy" id="192843"/>
    <lineage>
        <taxon>Bacteria</taxon>
        <taxon>Pseudomonadati</taxon>
        <taxon>Pseudomonadota</taxon>
        <taxon>Betaproteobacteria</taxon>
        <taxon>Burkholderiales</taxon>
        <taxon>Comamonadaceae</taxon>
        <taxon>Rhodoferax</taxon>
    </lineage>
</organism>
<name>A0ABU2C6F1_9BURK</name>
<dbReference type="PANTHER" id="PTHR31297">
    <property type="entry name" value="GLUCAN ENDO-1,6-BETA-GLUCOSIDASE B"/>
    <property type="match status" value="1"/>
</dbReference>
<dbReference type="PANTHER" id="PTHR31297:SF17">
    <property type="entry name" value="ENDOGLUCANASE"/>
    <property type="match status" value="1"/>
</dbReference>
<comment type="similarity">
    <text evidence="4">Belongs to the glycosyl hydrolase 5 (cellulase A) family.</text>
</comment>
<evidence type="ECO:0000313" key="7">
    <source>
        <dbReference type="EMBL" id="MDR7376890.1"/>
    </source>
</evidence>
<keyword evidence="2 4" id="KW-0378">Hydrolase</keyword>
<evidence type="ECO:0000256" key="5">
    <source>
        <dbReference type="SAM" id="SignalP"/>
    </source>
</evidence>
<dbReference type="GO" id="GO:0008810">
    <property type="term" value="F:cellulase activity"/>
    <property type="evidence" value="ECO:0007669"/>
    <property type="project" value="UniProtKB-EC"/>
</dbReference>
<evidence type="ECO:0000259" key="6">
    <source>
        <dbReference type="Pfam" id="PF00150"/>
    </source>
</evidence>
<dbReference type="RefSeq" id="WP_310372164.1">
    <property type="nucleotide sequence ID" value="NZ_JAVDXT010000001.1"/>
</dbReference>